<sequence length="125" mass="12933">LASGMFGNKSEHKQSSPGFDFGQIASMASGFVSNSSNESEHENNELISSALKMGTSSGFNQGHQASHDDMKSSYLNIFSGGGSSGGGQDQLVSMAIAEAKKLFGQHSQGGNADEKATLATAARQQ</sequence>
<dbReference type="AlphaFoldDB" id="A0A9W8M040"/>
<comment type="caution">
    <text evidence="2">The sequence shown here is derived from an EMBL/GenBank/DDBJ whole genome shotgun (WGS) entry which is preliminary data.</text>
</comment>
<keyword evidence="3" id="KW-1185">Reference proteome</keyword>
<evidence type="ECO:0000313" key="2">
    <source>
        <dbReference type="EMBL" id="KAJ2848254.1"/>
    </source>
</evidence>
<evidence type="ECO:0000313" key="3">
    <source>
        <dbReference type="Proteomes" id="UP001139887"/>
    </source>
</evidence>
<organism evidence="2 3">
    <name type="scientific">Coemansia brasiliensis</name>
    <dbReference type="NCBI Taxonomy" id="2650707"/>
    <lineage>
        <taxon>Eukaryota</taxon>
        <taxon>Fungi</taxon>
        <taxon>Fungi incertae sedis</taxon>
        <taxon>Zoopagomycota</taxon>
        <taxon>Kickxellomycotina</taxon>
        <taxon>Kickxellomycetes</taxon>
        <taxon>Kickxellales</taxon>
        <taxon>Kickxellaceae</taxon>
        <taxon>Coemansia</taxon>
    </lineage>
</organism>
<feature type="region of interest" description="Disordered" evidence="1">
    <location>
        <begin position="1"/>
        <end position="67"/>
    </location>
</feature>
<feature type="compositionally biased region" description="Polar residues" evidence="1">
    <location>
        <begin position="54"/>
        <end position="64"/>
    </location>
</feature>
<dbReference type="EMBL" id="JANBUW010000191">
    <property type="protein sequence ID" value="KAJ2848254.1"/>
    <property type="molecule type" value="Genomic_DNA"/>
</dbReference>
<reference evidence="2" key="1">
    <citation type="submission" date="2022-07" db="EMBL/GenBank/DDBJ databases">
        <title>Phylogenomic reconstructions and comparative analyses of Kickxellomycotina fungi.</title>
        <authorList>
            <person name="Reynolds N.K."/>
            <person name="Stajich J.E."/>
            <person name="Barry K."/>
            <person name="Grigoriev I.V."/>
            <person name="Crous P."/>
            <person name="Smith M.E."/>
        </authorList>
    </citation>
    <scope>NUCLEOTIDE SEQUENCE</scope>
    <source>
        <strain evidence="2">NRRL 1566</strain>
    </source>
</reference>
<gene>
    <name evidence="2" type="ORF">IWW36_003407</name>
</gene>
<evidence type="ECO:0000256" key="1">
    <source>
        <dbReference type="SAM" id="MobiDB-lite"/>
    </source>
</evidence>
<feature type="non-terminal residue" evidence="2">
    <location>
        <position position="1"/>
    </location>
</feature>
<dbReference type="OrthoDB" id="2290255at2759"/>
<protein>
    <submittedName>
        <fullName evidence="2">Uncharacterized protein</fullName>
    </submittedName>
</protein>
<proteinExistence type="predicted"/>
<accession>A0A9W8M040</accession>
<feature type="region of interest" description="Disordered" evidence="1">
    <location>
        <begin position="104"/>
        <end position="125"/>
    </location>
</feature>
<dbReference type="Proteomes" id="UP001139887">
    <property type="component" value="Unassembled WGS sequence"/>
</dbReference>
<name>A0A9W8M040_9FUNG</name>